<dbReference type="InterPro" id="IPR023795">
    <property type="entry name" value="Serpin_CS"/>
</dbReference>
<dbReference type="AlphaFoldDB" id="A0AAD9VGG0"/>
<dbReference type="InterPro" id="IPR036186">
    <property type="entry name" value="Serpin_sf"/>
</dbReference>
<dbReference type="PANTHER" id="PTHR11461:SF211">
    <property type="entry name" value="GH10112P-RELATED"/>
    <property type="match status" value="1"/>
</dbReference>
<reference evidence="4" key="1">
    <citation type="journal article" date="2023" name="G3 (Bethesda)">
        <title>Whole genome assembly and annotation of the endangered Caribbean coral Acropora cervicornis.</title>
        <authorList>
            <person name="Selwyn J.D."/>
            <person name="Vollmer S.V."/>
        </authorList>
    </citation>
    <scope>NUCLEOTIDE SEQUENCE</scope>
    <source>
        <strain evidence="4">K2</strain>
    </source>
</reference>
<comment type="caution">
    <text evidence="4">The sequence shown here is derived from an EMBL/GenBank/DDBJ whole genome shotgun (WGS) entry which is preliminary data.</text>
</comment>
<dbReference type="Gene3D" id="3.30.497.10">
    <property type="entry name" value="Antithrombin, subunit I, domain 2"/>
    <property type="match status" value="1"/>
</dbReference>
<evidence type="ECO:0000256" key="1">
    <source>
        <dbReference type="ARBA" id="ARBA00009500"/>
    </source>
</evidence>
<dbReference type="InterPro" id="IPR042178">
    <property type="entry name" value="Serpin_sf_1"/>
</dbReference>
<dbReference type="PROSITE" id="PS00284">
    <property type="entry name" value="SERPIN"/>
    <property type="match status" value="1"/>
</dbReference>
<protein>
    <submittedName>
        <fullName evidence="4">Serpin B8</fullName>
    </submittedName>
</protein>
<dbReference type="Gene3D" id="2.30.39.10">
    <property type="entry name" value="Alpha-1-antitrypsin, domain 1"/>
    <property type="match status" value="1"/>
</dbReference>
<dbReference type="EMBL" id="JARQWQ010000002">
    <property type="protein sequence ID" value="KAK2573559.1"/>
    <property type="molecule type" value="Genomic_DNA"/>
</dbReference>
<dbReference type="SMART" id="SM00093">
    <property type="entry name" value="SERPIN"/>
    <property type="match status" value="1"/>
</dbReference>
<name>A0AAD9VGG0_ACRCE</name>
<dbReference type="PANTHER" id="PTHR11461">
    <property type="entry name" value="SERINE PROTEASE INHIBITOR, SERPIN"/>
    <property type="match status" value="1"/>
</dbReference>
<evidence type="ECO:0000259" key="3">
    <source>
        <dbReference type="SMART" id="SM00093"/>
    </source>
</evidence>
<dbReference type="InterPro" id="IPR000215">
    <property type="entry name" value="Serpin_fam"/>
</dbReference>
<dbReference type="GO" id="GO:0005615">
    <property type="term" value="C:extracellular space"/>
    <property type="evidence" value="ECO:0007669"/>
    <property type="project" value="InterPro"/>
</dbReference>
<gene>
    <name evidence="4" type="ORF">P5673_001227</name>
</gene>
<sequence>MMHLKSSFKLHTAETYQVLEMPYKGNEFSMIILLPHEVDGLVKLEEDLTYDKLQRAIESVSEEFERVVKVSLPRFKVTQQFLLNDILAKMGAEDMFSEFADFAGITLGSEKLYVSHVIHKAFVEVNEKSTETAAATAVVKCQLKAMRSYPKFCADHPFLFIIYHKKSNAILFIGCTIKSESHDE</sequence>
<dbReference type="InterPro" id="IPR023796">
    <property type="entry name" value="Serpin_dom"/>
</dbReference>
<dbReference type="Pfam" id="PF00079">
    <property type="entry name" value="Serpin"/>
    <property type="match status" value="1"/>
</dbReference>
<dbReference type="InterPro" id="IPR042185">
    <property type="entry name" value="Serpin_sf_2"/>
</dbReference>
<feature type="domain" description="Serpin" evidence="3">
    <location>
        <begin position="1"/>
        <end position="179"/>
    </location>
</feature>
<keyword evidence="5" id="KW-1185">Reference proteome</keyword>
<dbReference type="GO" id="GO:0004867">
    <property type="term" value="F:serine-type endopeptidase inhibitor activity"/>
    <property type="evidence" value="ECO:0007669"/>
    <property type="project" value="InterPro"/>
</dbReference>
<accession>A0AAD9VGG0</accession>
<dbReference type="SUPFAM" id="SSF56574">
    <property type="entry name" value="Serpins"/>
    <property type="match status" value="1"/>
</dbReference>
<dbReference type="Proteomes" id="UP001249851">
    <property type="component" value="Unassembled WGS sequence"/>
</dbReference>
<reference evidence="4" key="2">
    <citation type="journal article" date="2023" name="Science">
        <title>Genomic signatures of disease resistance in endangered staghorn corals.</title>
        <authorList>
            <person name="Vollmer S.V."/>
            <person name="Selwyn J.D."/>
            <person name="Despard B.A."/>
            <person name="Roesel C.L."/>
        </authorList>
    </citation>
    <scope>NUCLEOTIDE SEQUENCE</scope>
    <source>
        <strain evidence="4">K2</strain>
    </source>
</reference>
<evidence type="ECO:0000256" key="2">
    <source>
        <dbReference type="RuleBase" id="RU000411"/>
    </source>
</evidence>
<proteinExistence type="inferred from homology"/>
<evidence type="ECO:0000313" key="4">
    <source>
        <dbReference type="EMBL" id="KAK2573559.1"/>
    </source>
</evidence>
<comment type="similarity">
    <text evidence="1 2">Belongs to the serpin family.</text>
</comment>
<evidence type="ECO:0000313" key="5">
    <source>
        <dbReference type="Proteomes" id="UP001249851"/>
    </source>
</evidence>
<organism evidence="4 5">
    <name type="scientific">Acropora cervicornis</name>
    <name type="common">Staghorn coral</name>
    <dbReference type="NCBI Taxonomy" id="6130"/>
    <lineage>
        <taxon>Eukaryota</taxon>
        <taxon>Metazoa</taxon>
        <taxon>Cnidaria</taxon>
        <taxon>Anthozoa</taxon>
        <taxon>Hexacorallia</taxon>
        <taxon>Scleractinia</taxon>
        <taxon>Astrocoeniina</taxon>
        <taxon>Acroporidae</taxon>
        <taxon>Acropora</taxon>
    </lineage>
</organism>